<accession>A0A7U4LGK9</accession>
<proteinExistence type="predicted"/>
<name>A0A7U4LGK9_9SPHN</name>
<dbReference type="GO" id="GO:0008236">
    <property type="term" value="F:serine-type peptidase activity"/>
    <property type="evidence" value="ECO:0007669"/>
    <property type="project" value="InterPro"/>
</dbReference>
<dbReference type="InterPro" id="IPR001375">
    <property type="entry name" value="Peptidase_S9_cat"/>
</dbReference>
<feature type="signal peptide" evidence="1">
    <location>
        <begin position="1"/>
        <end position="23"/>
    </location>
</feature>
<dbReference type="InterPro" id="IPR011659">
    <property type="entry name" value="WD40"/>
</dbReference>
<dbReference type="NCBIfam" id="NF033523">
    <property type="entry name" value="lasso_peptidase"/>
    <property type="match status" value="1"/>
</dbReference>
<dbReference type="InterPro" id="IPR053536">
    <property type="entry name" value="Lasso_peptide_isopeptidase"/>
</dbReference>
<dbReference type="Pfam" id="PF00326">
    <property type="entry name" value="Peptidase_S9"/>
    <property type="match status" value="1"/>
</dbReference>
<feature type="domain" description="Peptidase S9 prolyl oligopeptidase catalytic" evidence="2">
    <location>
        <begin position="462"/>
        <end position="671"/>
    </location>
</feature>
<dbReference type="InterPro" id="IPR029058">
    <property type="entry name" value="AB_hydrolase_fold"/>
</dbReference>
<keyword evidence="1" id="KW-0732">Signal</keyword>
<protein>
    <submittedName>
        <fullName evidence="3">Peptidase</fullName>
    </submittedName>
</protein>
<dbReference type="Gene3D" id="2.120.10.30">
    <property type="entry name" value="TolB, C-terminal domain"/>
    <property type="match status" value="1"/>
</dbReference>
<keyword evidence="4" id="KW-1185">Reference proteome</keyword>
<evidence type="ECO:0000259" key="2">
    <source>
        <dbReference type="Pfam" id="PF00326"/>
    </source>
</evidence>
<dbReference type="KEGG" id="sphi:TS85_20580"/>
<dbReference type="Proteomes" id="UP000032300">
    <property type="component" value="Chromosome"/>
</dbReference>
<dbReference type="OrthoDB" id="100212at2"/>
<dbReference type="InterPro" id="IPR011042">
    <property type="entry name" value="6-blade_b-propeller_TolB-like"/>
</dbReference>
<dbReference type="Pfam" id="PF07676">
    <property type="entry name" value="PD40"/>
    <property type="match status" value="2"/>
</dbReference>
<reference evidence="3 4" key="1">
    <citation type="journal article" date="2015" name="Int. J. Syst. Evol. Microbiol.">
        <title>Sphingomonas hengshuiensis sp. nov., isolated from lake wetland.</title>
        <authorList>
            <person name="Wei S."/>
            <person name="Wang T."/>
            <person name="Liu H."/>
            <person name="Zhang C."/>
            <person name="Guo J."/>
            <person name="Wang Q."/>
            <person name="Liang K."/>
            <person name="Zhang Z."/>
        </authorList>
    </citation>
    <scope>NUCLEOTIDE SEQUENCE [LARGE SCALE GENOMIC DNA]</scope>
    <source>
        <strain evidence="3 4">WHSC-8</strain>
    </source>
</reference>
<evidence type="ECO:0000313" key="4">
    <source>
        <dbReference type="Proteomes" id="UP000032300"/>
    </source>
</evidence>
<dbReference type="EMBL" id="CP010836">
    <property type="protein sequence ID" value="AJP73677.1"/>
    <property type="molecule type" value="Genomic_DNA"/>
</dbReference>
<dbReference type="SUPFAM" id="SSF82171">
    <property type="entry name" value="DPP6 N-terminal domain-like"/>
    <property type="match status" value="1"/>
</dbReference>
<dbReference type="GO" id="GO:0006508">
    <property type="term" value="P:proteolysis"/>
    <property type="evidence" value="ECO:0007669"/>
    <property type="project" value="InterPro"/>
</dbReference>
<dbReference type="RefSeq" id="WP_044334721.1">
    <property type="nucleotide sequence ID" value="NZ_CP010836.1"/>
</dbReference>
<dbReference type="SUPFAM" id="SSF53474">
    <property type="entry name" value="alpha/beta-Hydrolases"/>
    <property type="match status" value="1"/>
</dbReference>
<evidence type="ECO:0000313" key="3">
    <source>
        <dbReference type="EMBL" id="AJP73677.1"/>
    </source>
</evidence>
<evidence type="ECO:0000256" key="1">
    <source>
        <dbReference type="SAM" id="SignalP"/>
    </source>
</evidence>
<organism evidence="3 4">
    <name type="scientific">Sphingomonas hengshuiensis</name>
    <dbReference type="NCBI Taxonomy" id="1609977"/>
    <lineage>
        <taxon>Bacteria</taxon>
        <taxon>Pseudomonadati</taxon>
        <taxon>Pseudomonadota</taxon>
        <taxon>Alphaproteobacteria</taxon>
        <taxon>Sphingomonadales</taxon>
        <taxon>Sphingomonadaceae</taxon>
        <taxon>Sphingomonas</taxon>
    </lineage>
</organism>
<dbReference type="AlphaFoldDB" id="A0A7U4LGK9"/>
<reference evidence="3 4" key="2">
    <citation type="submission" date="2015-02" db="EMBL/GenBank/DDBJ databases">
        <title>The complete genome of Sphingomonas hengshuiensis sp. WHSC-8 isolated from soil of Hengshui Lake.</title>
        <authorList>
            <person name="Wei S."/>
            <person name="Guo J."/>
            <person name="Su C."/>
            <person name="Wu R."/>
            <person name="Zhang Z."/>
            <person name="Liang K."/>
            <person name="Li H."/>
            <person name="Wang T."/>
            <person name="Liu H."/>
            <person name="Zhang C."/>
            <person name="Li Z."/>
            <person name="Wang Q."/>
            <person name="Meng J."/>
        </authorList>
    </citation>
    <scope>NUCLEOTIDE SEQUENCE [LARGE SCALE GENOMIC DNA]</scope>
    <source>
        <strain evidence="3 4">WHSC-8</strain>
    </source>
</reference>
<feature type="chain" id="PRO_5031002529" evidence="1">
    <location>
        <begin position="24"/>
        <end position="705"/>
    </location>
</feature>
<gene>
    <name evidence="3" type="ORF">TS85_20580</name>
</gene>
<sequence length="705" mass="77108">MVNLRVLLLLVALLLLRPAIARAAPSCADLMPSGAAFPIRDLVPEDLVRLRDIGPVDNNQQYGGLFSVSPDGTHAAFQLRRGDPAANSVCIAMLVVDLRARGPAVIVDRGGDFLRVRYDFRGKANFPTGLADPITPRWSPDGKWIFYRRRDGGHVQLWRAAADGSGSKAITQSVDDIDDFRVRADGRSIVYATRPGLRSALAAIDREGRSGFLYDDRFAPSASDRPFAPASIPRAVSVLDLANGVTRAARPEEAALLDTPSMREGSWTEAPASSGATARVQVPAGTLYSTRGQLAVLHGGDTLACTVPECADASFPWWVRGKVRFLRHEGWANAVTAIYEWTPGPRSVRRLYATEDVLLGCVPADGSIICLREGSTQPRRLERLDPATGKRAVLFDPNPEFAHLRLGRVERLRSRNSFGMESFADLVLPVGYRPGTHYPLVVVQYGSRGFLRGGTGDEYPIQAFANRGFAVLSADRPRQLGLKASNDFQAAARIDLKDFADRRSVLEAIEDPVRIAIARGIADPARIGITGLSDGSSTAGFALLHSRLFSAYAISSCCWDTNLAMRVGPSAARIFYDMGYPRTVDDSPAATAFWKGIAFTPNARRIRGPILVQVADDEYLSALQTFTALRELDRPIEMYVFPDEHHVKWQPAHRLAVYTRAIDWFDYWLNGNKAPGRADEAARWEAMRAAVARQAAGSEAKAPEP</sequence>
<dbReference type="Gene3D" id="3.40.50.1820">
    <property type="entry name" value="alpha/beta hydrolase"/>
    <property type="match status" value="1"/>
</dbReference>